<dbReference type="SMART" id="SM00228">
    <property type="entry name" value="PDZ"/>
    <property type="match status" value="1"/>
</dbReference>
<dbReference type="Gene3D" id="3.30.750.44">
    <property type="match status" value="1"/>
</dbReference>
<sequence length="436" mass="47325">MRKTKQKWAGVLVGLTAVGLATPLVAQTTLENNPKGILDEAWQIINTNYVDPGFNRVNWQQVRRDLLSREYSSPAQAYAALRAEVNKLADPYTRFLDPQEFQALVNQTSGEFSGVGVRLKLEEEQEEKRLIIADVVENSPAAKAGIRPGDELVSVAGRAAKGMTLEDASKLIRGPVGSVLRLEVRRAKETLPLQITRAWIETKIVDYALKREQGRVIGLIRLQGFNAHATEQMREAIQSLQRQGAQAYVLDLRGNPGGLLSSSIEITRMWLNQGRIVSTVGRQGEREVFNANGTAFARGPLAILVDHQSASASEIVAGALQDHKRAVVVGSPTFGKALVQSVHRLSDGAGLAVTIAHYYTPSGRDIARKGINPNVTVAVSRAQRQALAQRPADTSIGRDPAYARAVELLTKTTAGTAPKTPSSQSRTPQSPQRNPG</sequence>
<dbReference type="Gene3D" id="2.30.42.10">
    <property type="match status" value="1"/>
</dbReference>
<evidence type="ECO:0000256" key="2">
    <source>
        <dbReference type="ARBA" id="ARBA00022670"/>
    </source>
</evidence>
<name>A0A1J0A8X3_9CYAN</name>
<dbReference type="PROSITE" id="PS50106">
    <property type="entry name" value="PDZ"/>
    <property type="match status" value="1"/>
</dbReference>
<gene>
    <name evidence="9" type="primary">ctpA-1</name>
    <name evidence="9" type="ORF">GlitD10_0085</name>
</gene>
<evidence type="ECO:0000256" key="3">
    <source>
        <dbReference type="ARBA" id="ARBA00022801"/>
    </source>
</evidence>
<keyword evidence="4 5" id="KW-0720">Serine protease</keyword>
<protein>
    <submittedName>
        <fullName evidence="9">Carboxyl-terminal protease</fullName>
        <ecNumber evidence="9">3.4.21.102</ecNumber>
    </submittedName>
</protein>
<dbReference type="CDD" id="cd06782">
    <property type="entry name" value="cpPDZ_CPP-like"/>
    <property type="match status" value="1"/>
</dbReference>
<proteinExistence type="inferred from homology"/>
<dbReference type="InterPro" id="IPR041489">
    <property type="entry name" value="PDZ_6"/>
</dbReference>
<dbReference type="CDD" id="cd07560">
    <property type="entry name" value="Peptidase_S41_CPP"/>
    <property type="match status" value="1"/>
</dbReference>
<evidence type="ECO:0000256" key="7">
    <source>
        <dbReference type="SAM" id="SignalP"/>
    </source>
</evidence>
<dbReference type="SUPFAM" id="SSF50156">
    <property type="entry name" value="PDZ domain-like"/>
    <property type="match status" value="1"/>
</dbReference>
<dbReference type="InterPro" id="IPR005151">
    <property type="entry name" value="Tail-specific_protease"/>
</dbReference>
<dbReference type="InterPro" id="IPR004447">
    <property type="entry name" value="Peptidase_S41A"/>
</dbReference>
<dbReference type="InterPro" id="IPR036034">
    <property type="entry name" value="PDZ_sf"/>
</dbReference>
<dbReference type="SUPFAM" id="SSF52096">
    <property type="entry name" value="ClpP/crotonase"/>
    <property type="match status" value="1"/>
</dbReference>
<dbReference type="EMBL" id="CP017675">
    <property type="protein sequence ID" value="APB32386.1"/>
    <property type="molecule type" value="Genomic_DNA"/>
</dbReference>
<dbReference type="KEGG" id="glt:GlitD10_0085"/>
<dbReference type="Pfam" id="PF17820">
    <property type="entry name" value="PDZ_6"/>
    <property type="match status" value="1"/>
</dbReference>
<evidence type="ECO:0000256" key="4">
    <source>
        <dbReference type="ARBA" id="ARBA00022825"/>
    </source>
</evidence>
<dbReference type="Proteomes" id="UP000180235">
    <property type="component" value="Chromosome"/>
</dbReference>
<evidence type="ECO:0000259" key="8">
    <source>
        <dbReference type="PROSITE" id="PS50106"/>
    </source>
</evidence>
<keyword evidence="2 5" id="KW-0645">Protease</keyword>
<feature type="signal peptide" evidence="7">
    <location>
        <begin position="1"/>
        <end position="26"/>
    </location>
</feature>
<dbReference type="PANTHER" id="PTHR32060:SF30">
    <property type="entry name" value="CARBOXY-TERMINAL PROCESSING PROTEASE CTPA"/>
    <property type="match status" value="1"/>
</dbReference>
<dbReference type="InterPro" id="IPR029045">
    <property type="entry name" value="ClpP/crotonase-like_dom_sf"/>
</dbReference>
<feature type="domain" description="PDZ" evidence="8">
    <location>
        <begin position="101"/>
        <end position="173"/>
    </location>
</feature>
<evidence type="ECO:0000256" key="5">
    <source>
        <dbReference type="RuleBase" id="RU004404"/>
    </source>
</evidence>
<evidence type="ECO:0000256" key="6">
    <source>
        <dbReference type="SAM" id="MobiDB-lite"/>
    </source>
</evidence>
<evidence type="ECO:0000256" key="1">
    <source>
        <dbReference type="ARBA" id="ARBA00009179"/>
    </source>
</evidence>
<dbReference type="RefSeq" id="WP_099092456.1">
    <property type="nucleotide sequence ID" value="NZ_CP017675.1"/>
</dbReference>
<dbReference type="InterPro" id="IPR001478">
    <property type="entry name" value="PDZ"/>
</dbReference>
<keyword evidence="3 5" id="KW-0378">Hydrolase</keyword>
<feature type="chain" id="PRO_5009608682" evidence="7">
    <location>
        <begin position="27"/>
        <end position="436"/>
    </location>
</feature>
<dbReference type="NCBIfam" id="TIGR00225">
    <property type="entry name" value="prc"/>
    <property type="match status" value="1"/>
</dbReference>
<dbReference type="EC" id="3.4.21.102" evidence="9"/>
<evidence type="ECO:0000313" key="10">
    <source>
        <dbReference type="Proteomes" id="UP000180235"/>
    </source>
</evidence>
<reference evidence="9 10" key="1">
    <citation type="submission" date="2016-10" db="EMBL/GenBank/DDBJ databases">
        <title>Description of Gloeomargarita lithophora gen. nov., sp. nov., a thylakoid-bearing basal-branching cyanobacterium with intracellular carbonates, and proposal for Gloeomargaritales ord. nov.</title>
        <authorList>
            <person name="Moreira D."/>
            <person name="Tavera R."/>
            <person name="Benzerara K."/>
            <person name="Skouri-Panet F."/>
            <person name="Couradeau E."/>
            <person name="Gerard E."/>
            <person name="Loussert C."/>
            <person name="Novelo E."/>
            <person name="Zivanovic Y."/>
            <person name="Lopez-Garcia P."/>
        </authorList>
    </citation>
    <scope>NUCLEOTIDE SEQUENCE [LARGE SCALE GENOMIC DNA]</scope>
    <source>
        <strain evidence="9 10">D10</strain>
    </source>
</reference>
<dbReference type="SMART" id="SM00245">
    <property type="entry name" value="TSPc"/>
    <property type="match status" value="1"/>
</dbReference>
<keyword evidence="7" id="KW-0732">Signal</keyword>
<keyword evidence="10" id="KW-1185">Reference proteome</keyword>
<dbReference type="Gene3D" id="3.90.226.10">
    <property type="entry name" value="2-enoyl-CoA Hydratase, Chain A, domain 1"/>
    <property type="match status" value="1"/>
</dbReference>
<dbReference type="GO" id="GO:0006508">
    <property type="term" value="P:proteolysis"/>
    <property type="evidence" value="ECO:0007669"/>
    <property type="project" value="UniProtKB-KW"/>
</dbReference>
<dbReference type="GO" id="GO:0004252">
    <property type="term" value="F:serine-type endopeptidase activity"/>
    <property type="evidence" value="ECO:0007669"/>
    <property type="project" value="UniProtKB-EC"/>
</dbReference>
<dbReference type="GO" id="GO:0007165">
    <property type="term" value="P:signal transduction"/>
    <property type="evidence" value="ECO:0007669"/>
    <property type="project" value="TreeGrafter"/>
</dbReference>
<dbReference type="STRING" id="1188229.GlitD10_0085"/>
<comment type="similarity">
    <text evidence="1 5">Belongs to the peptidase S41A family.</text>
</comment>
<organism evidence="9 10">
    <name type="scientific">Gloeomargarita lithophora Alchichica-D10</name>
    <dbReference type="NCBI Taxonomy" id="1188229"/>
    <lineage>
        <taxon>Bacteria</taxon>
        <taxon>Bacillati</taxon>
        <taxon>Cyanobacteriota</taxon>
        <taxon>Cyanophyceae</taxon>
        <taxon>Gloeomargaritales</taxon>
        <taxon>Gloeomargaritaceae</taxon>
        <taxon>Gloeomargarita</taxon>
    </lineage>
</organism>
<dbReference type="AlphaFoldDB" id="A0A1J0A8X3"/>
<accession>A0A1J0A8X3</accession>
<evidence type="ECO:0000313" key="9">
    <source>
        <dbReference type="EMBL" id="APB32386.1"/>
    </source>
</evidence>
<dbReference type="Pfam" id="PF03572">
    <property type="entry name" value="Peptidase_S41"/>
    <property type="match status" value="1"/>
</dbReference>
<dbReference type="PANTHER" id="PTHR32060">
    <property type="entry name" value="TAIL-SPECIFIC PROTEASE"/>
    <property type="match status" value="1"/>
</dbReference>
<dbReference type="GO" id="GO:0030288">
    <property type="term" value="C:outer membrane-bounded periplasmic space"/>
    <property type="evidence" value="ECO:0007669"/>
    <property type="project" value="TreeGrafter"/>
</dbReference>
<dbReference type="OrthoDB" id="9812068at2"/>
<feature type="region of interest" description="Disordered" evidence="6">
    <location>
        <begin position="410"/>
        <end position="436"/>
    </location>
</feature>